<dbReference type="KEGG" id="vg:7874759"/>
<protein>
    <submittedName>
        <fullName evidence="1">Uncharacterized protein</fullName>
    </submittedName>
</protein>
<dbReference type="GeneID" id="7874759"/>
<dbReference type="Proteomes" id="UP000002342">
    <property type="component" value="Segment"/>
</dbReference>
<sequence>MTKTTAKLTKVITTEESPSYKRQRMLEVRQIVANAVNNNQRVDQLGFTGTDIARSQIALQDLLDKERQKHSRARHHILNLKDDTIFLSDVMQMTQTGMMMIISDLSAKVLHQDKILNAAHDECHRLASGWQDAMKSQYQTQTENAALKTTLKAAMRDAG</sequence>
<name>C4NTA6_9CAUD</name>
<evidence type="ECO:0000313" key="2">
    <source>
        <dbReference type="Proteomes" id="UP000002342"/>
    </source>
</evidence>
<keyword evidence="2" id="KW-1185">Reference proteome</keyword>
<reference evidence="1 2" key="1">
    <citation type="journal article" date="2009" name="Environ. Microbiol.">
        <title>Genome sequences of two novel phages infecting marine roseobacters.</title>
        <authorList>
            <person name="Zhao Y."/>
            <person name="Wang K."/>
            <person name="Jiao N."/>
            <person name="Chen F."/>
        </authorList>
    </citation>
    <scope>NUCLEOTIDE SEQUENCE</scope>
    <source>
        <strain evidence="1">EE36P1</strain>
    </source>
</reference>
<proteinExistence type="predicted"/>
<dbReference type="EMBL" id="FJ591094">
    <property type="protein sequence ID" value="ACL81372.1"/>
    <property type="molecule type" value="Genomic_DNA"/>
</dbReference>
<dbReference type="RefSeq" id="YP_002898954.1">
    <property type="nucleotide sequence ID" value="NC_012696.1"/>
</dbReference>
<accession>C4NTA6</accession>
<organism evidence="1 2">
    <name type="scientific">Sulfitobacter phage EE36phi1</name>
    <dbReference type="NCBI Taxonomy" id="490913"/>
    <lineage>
        <taxon>Viruses</taxon>
        <taxon>Duplodnaviria</taxon>
        <taxon>Heunggongvirae</taxon>
        <taxon>Uroviricota</taxon>
        <taxon>Caudoviricetes</taxon>
        <taxon>Schitoviridae</taxon>
        <taxon>Rhodovirinae</taxon>
        <taxon>Aorunvirus</taxon>
        <taxon>Aorunvirus EE36phi1</taxon>
    </lineage>
</organism>
<evidence type="ECO:0000313" key="1">
    <source>
        <dbReference type="EMBL" id="ACL81372.1"/>
    </source>
</evidence>
<dbReference type="OrthoDB" id="31476at10239"/>